<reference evidence="1 2" key="1">
    <citation type="submission" date="2019-09" db="EMBL/GenBank/DDBJ databases">
        <title>Taxonomic organization of the family Brucellaceae based on a phylogenomic approach.</title>
        <authorList>
            <person name="Leclercq S."/>
            <person name="Cloeckaert A."/>
            <person name="Zygmunt M.S."/>
        </authorList>
    </citation>
    <scope>NUCLEOTIDE SEQUENCE [LARGE SCALE GENOMIC DNA]</scope>
    <source>
        <strain evidence="1 2">CCUG 34461</strain>
    </source>
</reference>
<dbReference type="RefSeq" id="WP_151576317.1">
    <property type="nucleotide sequence ID" value="NZ_WBWX01000001.1"/>
</dbReference>
<protein>
    <recommendedName>
        <fullName evidence="3">Mor transcription activator domain-containing protein</fullName>
    </recommendedName>
</protein>
<evidence type="ECO:0000313" key="1">
    <source>
        <dbReference type="EMBL" id="KAB2803285.1"/>
    </source>
</evidence>
<comment type="caution">
    <text evidence="1">The sequence shown here is derived from an EMBL/GenBank/DDBJ whole genome shotgun (WGS) entry which is preliminary data.</text>
</comment>
<proteinExistence type="predicted"/>
<evidence type="ECO:0000313" key="2">
    <source>
        <dbReference type="Proteomes" id="UP000441102"/>
    </source>
</evidence>
<name>A0A6I0DZW3_BRUAN</name>
<sequence>MKTAPAIDALPASLQDVAETLGVSVVLKLIQHFGGIEVRFPKFPADDHPVIKALGKEDGLALCKFLSGGPVYVPHMKSRKSARRDVLALQKSGYNGPAIARQLGISQRHVRRMANRPERVNQFEFLFPVEDEQD</sequence>
<dbReference type="AlphaFoldDB" id="A0A6I0DZW3"/>
<evidence type="ECO:0008006" key="3">
    <source>
        <dbReference type="Google" id="ProtNLM"/>
    </source>
</evidence>
<organism evidence="1 2">
    <name type="scientific">Brucella anthropi</name>
    <name type="common">Ochrobactrum anthropi</name>
    <dbReference type="NCBI Taxonomy" id="529"/>
    <lineage>
        <taxon>Bacteria</taxon>
        <taxon>Pseudomonadati</taxon>
        <taxon>Pseudomonadota</taxon>
        <taxon>Alphaproteobacteria</taxon>
        <taxon>Hyphomicrobiales</taxon>
        <taxon>Brucellaceae</taxon>
        <taxon>Brucella/Ochrobactrum group</taxon>
        <taxon>Brucella</taxon>
    </lineage>
</organism>
<dbReference type="EMBL" id="WBWX01000001">
    <property type="protein sequence ID" value="KAB2803285.1"/>
    <property type="molecule type" value="Genomic_DNA"/>
</dbReference>
<gene>
    <name evidence="1" type="ORF">F9L06_03770</name>
</gene>
<dbReference type="InterPro" id="IPR009057">
    <property type="entry name" value="Homeodomain-like_sf"/>
</dbReference>
<dbReference type="SUPFAM" id="SSF46689">
    <property type="entry name" value="Homeodomain-like"/>
    <property type="match status" value="1"/>
</dbReference>
<dbReference type="Proteomes" id="UP000441102">
    <property type="component" value="Unassembled WGS sequence"/>
</dbReference>
<accession>A0A6I0DZW3</accession>